<proteinExistence type="predicted"/>
<comment type="caution">
    <text evidence="1">The sequence shown here is derived from an EMBL/GenBank/DDBJ whole genome shotgun (WGS) entry which is preliminary data.</text>
</comment>
<dbReference type="Proteomes" id="UP001208570">
    <property type="component" value="Unassembled WGS sequence"/>
</dbReference>
<protein>
    <submittedName>
        <fullName evidence="1">Uncharacterized protein</fullName>
    </submittedName>
</protein>
<accession>A0AAD9N5Z0</accession>
<evidence type="ECO:0000313" key="2">
    <source>
        <dbReference type="Proteomes" id="UP001208570"/>
    </source>
</evidence>
<dbReference type="EMBL" id="JAODUP010000173">
    <property type="protein sequence ID" value="KAK2158302.1"/>
    <property type="molecule type" value="Genomic_DNA"/>
</dbReference>
<reference evidence="1" key="1">
    <citation type="journal article" date="2023" name="Mol. Biol. Evol.">
        <title>Third-Generation Sequencing Reveals the Adaptive Role of the Epigenome in Three Deep-Sea Polychaetes.</title>
        <authorList>
            <person name="Perez M."/>
            <person name="Aroh O."/>
            <person name="Sun Y."/>
            <person name="Lan Y."/>
            <person name="Juniper S.K."/>
            <person name="Young C.R."/>
            <person name="Angers B."/>
            <person name="Qian P.Y."/>
        </authorList>
    </citation>
    <scope>NUCLEOTIDE SEQUENCE</scope>
    <source>
        <strain evidence="1">P08H-3</strain>
    </source>
</reference>
<sequence length="108" mass="12752">MCNNILIKRMFCKQLFSFIISHVLKPFTQQHNNNNVQNWDNDKSSSTTWCLRDIYHYLIIITKVCCNSYETFTKVTLPQGLVINITLRPVCIRNDENRDTLIKLVPPY</sequence>
<evidence type="ECO:0000313" key="1">
    <source>
        <dbReference type="EMBL" id="KAK2158302.1"/>
    </source>
</evidence>
<name>A0AAD9N5Z0_9ANNE</name>
<gene>
    <name evidence="1" type="ORF">LSH36_173g05000</name>
</gene>
<organism evidence="1 2">
    <name type="scientific">Paralvinella palmiformis</name>
    <dbReference type="NCBI Taxonomy" id="53620"/>
    <lineage>
        <taxon>Eukaryota</taxon>
        <taxon>Metazoa</taxon>
        <taxon>Spiralia</taxon>
        <taxon>Lophotrochozoa</taxon>
        <taxon>Annelida</taxon>
        <taxon>Polychaeta</taxon>
        <taxon>Sedentaria</taxon>
        <taxon>Canalipalpata</taxon>
        <taxon>Terebellida</taxon>
        <taxon>Terebelliformia</taxon>
        <taxon>Alvinellidae</taxon>
        <taxon>Paralvinella</taxon>
    </lineage>
</organism>
<dbReference type="AlphaFoldDB" id="A0AAD9N5Z0"/>
<keyword evidence="2" id="KW-1185">Reference proteome</keyword>